<dbReference type="PANTHER" id="PTHR43377:SF6">
    <property type="entry name" value="GFO_IDH_MOCA-LIKE OXIDOREDUCTASE N-TERMINAL DOMAIN-CONTAINING PROTEIN"/>
    <property type="match status" value="1"/>
</dbReference>
<comment type="caution">
    <text evidence="2">The sequence shown here is derived from an EMBL/GenBank/DDBJ whole genome shotgun (WGS) entry which is preliminary data.</text>
</comment>
<dbReference type="PANTHER" id="PTHR43377">
    <property type="entry name" value="BILIVERDIN REDUCTASE A"/>
    <property type="match status" value="1"/>
</dbReference>
<dbReference type="InterPro" id="IPR051450">
    <property type="entry name" value="Gfo/Idh/MocA_Oxidoreductases"/>
</dbReference>
<organism evidence="2">
    <name type="scientific">candidate division WOR-3 bacterium</name>
    <dbReference type="NCBI Taxonomy" id="2052148"/>
    <lineage>
        <taxon>Bacteria</taxon>
        <taxon>Bacteria division WOR-3</taxon>
    </lineage>
</organism>
<dbReference type="Gene3D" id="3.30.360.10">
    <property type="entry name" value="Dihydrodipicolinate Reductase, domain 2"/>
    <property type="match status" value="1"/>
</dbReference>
<evidence type="ECO:0000259" key="1">
    <source>
        <dbReference type="Pfam" id="PF01408"/>
    </source>
</evidence>
<dbReference type="SUPFAM" id="SSF51735">
    <property type="entry name" value="NAD(P)-binding Rossmann-fold domains"/>
    <property type="match status" value="1"/>
</dbReference>
<proteinExistence type="predicted"/>
<dbReference type="Gene3D" id="3.40.50.720">
    <property type="entry name" value="NAD(P)-binding Rossmann-like Domain"/>
    <property type="match status" value="1"/>
</dbReference>
<dbReference type="InterPro" id="IPR036291">
    <property type="entry name" value="NAD(P)-bd_dom_sf"/>
</dbReference>
<dbReference type="Proteomes" id="UP000885672">
    <property type="component" value="Unassembled WGS sequence"/>
</dbReference>
<accession>A0A7V0XFG3</accession>
<dbReference type="SUPFAM" id="SSF55347">
    <property type="entry name" value="Glyceraldehyde-3-phosphate dehydrogenase-like, C-terminal domain"/>
    <property type="match status" value="1"/>
</dbReference>
<name>A0A7V0XFG3_UNCW3</name>
<dbReference type="AlphaFoldDB" id="A0A7V0XFG3"/>
<dbReference type="EMBL" id="DSBX01000200">
    <property type="protein sequence ID" value="HDQ99666.1"/>
    <property type="molecule type" value="Genomic_DNA"/>
</dbReference>
<dbReference type="InterPro" id="IPR000683">
    <property type="entry name" value="Gfo/Idh/MocA-like_OxRdtase_N"/>
</dbReference>
<dbReference type="GO" id="GO:0000166">
    <property type="term" value="F:nucleotide binding"/>
    <property type="evidence" value="ECO:0007669"/>
    <property type="project" value="InterPro"/>
</dbReference>
<evidence type="ECO:0000313" key="2">
    <source>
        <dbReference type="EMBL" id="HDQ99666.1"/>
    </source>
</evidence>
<sequence length="315" mass="33726">MAVAKEDNPRSTPVEMKSHGIRVALAGVGRWGANYLHTLTDVPGCSLVGIAETDPAHARALSDGHPQPVYADVEELIERTAPDAFIIATPDFTHADLARAALESGCDVLVEKPMALATADALALETLAANKNRVLAVGQTSLYHPAFHKARSELARRAIGQPLRARNIRTSRGIPGSDLLWDLAPHSVAVALCLFGEPSKAAASRDGDTALLRLNFPEVEYEARLEWSPGPTKRRLTIEGTEGTLQVDEAYLPPNRTPPLTLLCRDFISACRTRRPPLADARLGVQVVACIEAAIAGRDLAPCPAETMACAPTFP</sequence>
<gene>
    <name evidence="2" type="ORF">ENN51_05200</name>
</gene>
<feature type="domain" description="Gfo/Idh/MocA-like oxidoreductase N-terminal" evidence="1">
    <location>
        <begin position="21"/>
        <end position="138"/>
    </location>
</feature>
<reference evidence="2" key="1">
    <citation type="journal article" date="2020" name="mSystems">
        <title>Genome- and Community-Level Interaction Insights into Carbon Utilization and Element Cycling Functions of Hydrothermarchaeota in Hydrothermal Sediment.</title>
        <authorList>
            <person name="Zhou Z."/>
            <person name="Liu Y."/>
            <person name="Xu W."/>
            <person name="Pan J."/>
            <person name="Luo Z.H."/>
            <person name="Li M."/>
        </authorList>
    </citation>
    <scope>NUCLEOTIDE SEQUENCE [LARGE SCALE GENOMIC DNA]</scope>
    <source>
        <strain evidence="2">SpSt-1182</strain>
    </source>
</reference>
<protein>
    <submittedName>
        <fullName evidence="2">Gfo/Idh/MocA family oxidoreductase</fullName>
    </submittedName>
</protein>
<dbReference type="Pfam" id="PF01408">
    <property type="entry name" value="GFO_IDH_MocA"/>
    <property type="match status" value="1"/>
</dbReference>